<dbReference type="EMBL" id="FOKK01000026">
    <property type="protein sequence ID" value="SFB59379.1"/>
    <property type="molecule type" value="Genomic_DNA"/>
</dbReference>
<protein>
    <submittedName>
        <fullName evidence="1">Uncharacterized protein</fullName>
    </submittedName>
</protein>
<dbReference type="AlphaFoldDB" id="A0A1I1C9P3"/>
<gene>
    <name evidence="1" type="ORF">SAMN04489723_1263</name>
</gene>
<evidence type="ECO:0000313" key="2">
    <source>
        <dbReference type="Proteomes" id="UP000198790"/>
    </source>
</evidence>
<name>A0A1I1C9P3_9BACT</name>
<reference evidence="1 2" key="1">
    <citation type="submission" date="2016-10" db="EMBL/GenBank/DDBJ databases">
        <authorList>
            <person name="de Groot N.N."/>
        </authorList>
    </citation>
    <scope>NUCLEOTIDE SEQUENCE [LARGE SCALE GENOMIC DNA]</scope>
    <source>
        <strain evidence="1 2">DSM 23399</strain>
    </source>
</reference>
<dbReference type="STRING" id="237018.SAMN04489723_1263"/>
<sequence length="170" mass="20088">MKVEAPLYRKVEFSFSHICQPVIFWMTDSEIDDFDKRDLSEFDLYRLKSSPSTLIEFRIDDMTGWVKTTEIRHEESPVVLNTSIAGIDRFKCLNKTSTVPSFNRTLSATLYLKIDEPFQSFYLKETPELKSLLNFSFTFFDDFFYQDIGNESFFETRNIVLVEYLLPYTP</sequence>
<accession>A0A1I1C9P3</accession>
<proteinExistence type="predicted"/>
<evidence type="ECO:0000313" key="1">
    <source>
        <dbReference type="EMBL" id="SFB59379.1"/>
    </source>
</evidence>
<dbReference type="Proteomes" id="UP000198790">
    <property type="component" value="Unassembled WGS sequence"/>
</dbReference>
<keyword evidence="2" id="KW-1185">Reference proteome</keyword>
<organism evidence="1 2">
    <name type="scientific">Algoriphagus aquimarinus</name>
    <dbReference type="NCBI Taxonomy" id="237018"/>
    <lineage>
        <taxon>Bacteria</taxon>
        <taxon>Pseudomonadati</taxon>
        <taxon>Bacteroidota</taxon>
        <taxon>Cytophagia</taxon>
        <taxon>Cytophagales</taxon>
        <taxon>Cyclobacteriaceae</taxon>
        <taxon>Algoriphagus</taxon>
    </lineage>
</organism>